<reference evidence="2" key="1">
    <citation type="submission" date="2015-09" db="EMBL/GenBank/DDBJ databases">
        <title>Whole genome sequence of Pseudomonas fluorescens FW300-N2E3.</title>
        <authorList>
            <person name="Ray J."/>
            <person name="Melnyk R."/>
            <person name="Deutschbauer A."/>
        </authorList>
    </citation>
    <scope>NUCLEOTIDE SEQUENCE [LARGE SCALE GENOMIC DNA]</scope>
    <source>
        <strain evidence="2">FW300-N2E3</strain>
    </source>
</reference>
<dbReference type="EMBL" id="CP012830">
    <property type="protein sequence ID" value="ALI04030.1"/>
    <property type="molecule type" value="Genomic_DNA"/>
</dbReference>
<gene>
    <name evidence="1" type="ORF">AO353_24265</name>
</gene>
<protein>
    <submittedName>
        <fullName evidence="1">Uncharacterized protein</fullName>
    </submittedName>
</protein>
<accession>A0A0N9VTY8</accession>
<evidence type="ECO:0000313" key="2">
    <source>
        <dbReference type="Proteomes" id="UP000066487"/>
    </source>
</evidence>
<name>A0A0N9VTY8_PSEFL</name>
<organism evidence="1 2">
    <name type="scientific">Pseudomonas fluorescens</name>
    <dbReference type="NCBI Taxonomy" id="294"/>
    <lineage>
        <taxon>Bacteria</taxon>
        <taxon>Pseudomonadati</taxon>
        <taxon>Pseudomonadota</taxon>
        <taxon>Gammaproteobacteria</taxon>
        <taxon>Pseudomonadales</taxon>
        <taxon>Pseudomonadaceae</taxon>
        <taxon>Pseudomonas</taxon>
    </lineage>
</organism>
<sequence length="79" mass="8589">MRGVKMNYLLEISGIENAFIGNDRGADIAFDLGQAGDIVARCWLLDSKNAVLFYALYKLNSGGNVIGTVGVYFQLKVIS</sequence>
<evidence type="ECO:0000313" key="1">
    <source>
        <dbReference type="EMBL" id="ALI04030.1"/>
    </source>
</evidence>
<dbReference type="Proteomes" id="UP000066487">
    <property type="component" value="Chromosome"/>
</dbReference>
<reference evidence="1 2" key="2">
    <citation type="journal article" date="2018" name="Nature">
        <title>Mutant phenotypes for thousands of bacterial genes of unknown function.</title>
        <authorList>
            <person name="Price M.N."/>
            <person name="Wetmore K.M."/>
            <person name="Waters R.J."/>
            <person name="Callaghan M."/>
            <person name="Ray J."/>
            <person name="Liu H."/>
            <person name="Kuehl J.V."/>
            <person name="Melnyk R.A."/>
            <person name="Lamson J.S."/>
            <person name="Suh Y."/>
            <person name="Carlson H.K."/>
            <person name="Esquivel Z."/>
            <person name="Sadeeshkumar H."/>
            <person name="Chakraborty R."/>
            <person name="Zane G.M."/>
            <person name="Rubin B.E."/>
            <person name="Wall J.D."/>
            <person name="Visel A."/>
            <person name="Bristow J."/>
            <person name="Blow M.J."/>
            <person name="Arkin A.P."/>
            <person name="Deutschbauer A.M."/>
        </authorList>
    </citation>
    <scope>NUCLEOTIDE SEQUENCE [LARGE SCALE GENOMIC DNA]</scope>
    <source>
        <strain evidence="1 2">FW300-N2E3</strain>
    </source>
</reference>
<dbReference type="AlphaFoldDB" id="A0A0N9VTY8"/>
<proteinExistence type="predicted"/>